<dbReference type="SUPFAM" id="SSF52200">
    <property type="entry name" value="Toll/Interleukin receptor TIR domain"/>
    <property type="match status" value="1"/>
</dbReference>
<name>A0AAN9Z7Y4_9ORTH</name>
<dbReference type="Pfam" id="PF13676">
    <property type="entry name" value="TIR_2"/>
    <property type="match status" value="1"/>
</dbReference>
<gene>
    <name evidence="2" type="ORF">R5R35_004790</name>
</gene>
<proteinExistence type="predicted"/>
<evidence type="ECO:0000259" key="1">
    <source>
        <dbReference type="Pfam" id="PF13676"/>
    </source>
</evidence>
<comment type="caution">
    <text evidence="2">The sequence shown here is derived from an EMBL/GenBank/DDBJ whole genome shotgun (WGS) entry which is preliminary data.</text>
</comment>
<reference evidence="2 3" key="1">
    <citation type="submission" date="2024-03" db="EMBL/GenBank/DDBJ databases">
        <title>The genome assembly and annotation of the cricket Gryllus longicercus Weissman &amp; Gray.</title>
        <authorList>
            <person name="Szrajer S."/>
            <person name="Gray D."/>
            <person name="Ylla G."/>
        </authorList>
    </citation>
    <scope>NUCLEOTIDE SEQUENCE [LARGE SCALE GENOMIC DNA]</scope>
    <source>
        <strain evidence="2">DAG 2021-001</strain>
        <tissue evidence="2">Whole body minus gut</tissue>
    </source>
</reference>
<dbReference type="GO" id="GO:0007165">
    <property type="term" value="P:signal transduction"/>
    <property type="evidence" value="ECO:0007669"/>
    <property type="project" value="InterPro"/>
</dbReference>
<feature type="domain" description="TIR" evidence="1">
    <location>
        <begin position="106"/>
        <end position="209"/>
    </location>
</feature>
<dbReference type="EMBL" id="JAZDUA010000154">
    <property type="protein sequence ID" value="KAK7866142.1"/>
    <property type="molecule type" value="Genomic_DNA"/>
</dbReference>
<dbReference type="InterPro" id="IPR000157">
    <property type="entry name" value="TIR_dom"/>
</dbReference>
<dbReference type="Gene3D" id="3.40.50.10140">
    <property type="entry name" value="Toll/interleukin-1 receptor homology (TIR) domain"/>
    <property type="match status" value="1"/>
</dbReference>
<keyword evidence="3" id="KW-1185">Reference proteome</keyword>
<organism evidence="2 3">
    <name type="scientific">Gryllus longicercus</name>
    <dbReference type="NCBI Taxonomy" id="2509291"/>
    <lineage>
        <taxon>Eukaryota</taxon>
        <taxon>Metazoa</taxon>
        <taxon>Ecdysozoa</taxon>
        <taxon>Arthropoda</taxon>
        <taxon>Hexapoda</taxon>
        <taxon>Insecta</taxon>
        <taxon>Pterygota</taxon>
        <taxon>Neoptera</taxon>
        <taxon>Polyneoptera</taxon>
        <taxon>Orthoptera</taxon>
        <taxon>Ensifera</taxon>
        <taxon>Gryllidea</taxon>
        <taxon>Grylloidea</taxon>
        <taxon>Gryllidae</taxon>
        <taxon>Gryllinae</taxon>
        <taxon>Gryllus</taxon>
    </lineage>
</organism>
<evidence type="ECO:0000313" key="3">
    <source>
        <dbReference type="Proteomes" id="UP001378592"/>
    </source>
</evidence>
<protein>
    <recommendedName>
        <fullName evidence="1">TIR domain-containing protein</fullName>
    </recommendedName>
</protein>
<dbReference type="AlphaFoldDB" id="A0AAN9Z7Y4"/>
<sequence>MAVNGSILKKSLLSHISEMLQKTFKKFQKSGTECDKASQNLEDDFDTCNTYATWPSSKLRTTIEDMIKEILKENSKAVLNVIDVESELNNEIPADVEEQLDFCMICSQEDQIEATELQKSLCSQYDLVGKVLWECIPLGRDLFSVLEDIIKNSSRLLFYISERFDDSDACAYIARNLLMEQDKDGANRKVIPLVTQFETPIPETFQLIDKLYLSSNLQFQFRFPALFTTEVKLEKVLRTERLKKKLDNERKSILQTIIQKKLGI</sequence>
<evidence type="ECO:0000313" key="2">
    <source>
        <dbReference type="EMBL" id="KAK7866142.1"/>
    </source>
</evidence>
<dbReference type="InterPro" id="IPR035897">
    <property type="entry name" value="Toll_tir_struct_dom_sf"/>
</dbReference>
<dbReference type="Proteomes" id="UP001378592">
    <property type="component" value="Unassembled WGS sequence"/>
</dbReference>
<accession>A0AAN9Z7Y4</accession>